<dbReference type="Proteomes" id="UP000243588">
    <property type="component" value="Unassembled WGS sequence"/>
</dbReference>
<gene>
    <name evidence="1" type="ORF">SAMN05421818_13416</name>
</gene>
<evidence type="ECO:0008006" key="3">
    <source>
        <dbReference type="Google" id="ProtNLM"/>
    </source>
</evidence>
<evidence type="ECO:0000313" key="1">
    <source>
        <dbReference type="EMBL" id="SDH98982.1"/>
    </source>
</evidence>
<keyword evidence="2" id="KW-1185">Reference proteome</keyword>
<organism evidence="1 2">
    <name type="scientific">Myroides phaeus</name>
    <dbReference type="NCBI Taxonomy" id="702745"/>
    <lineage>
        <taxon>Bacteria</taxon>
        <taxon>Pseudomonadati</taxon>
        <taxon>Bacteroidota</taxon>
        <taxon>Flavobacteriia</taxon>
        <taxon>Flavobacteriales</taxon>
        <taxon>Flavobacteriaceae</taxon>
        <taxon>Myroides</taxon>
    </lineage>
</organism>
<proteinExistence type="predicted"/>
<dbReference type="EMBL" id="FNDQ01000034">
    <property type="protein sequence ID" value="SDH98982.1"/>
    <property type="molecule type" value="Genomic_DNA"/>
</dbReference>
<sequence length="92" mass="10439">MANKKVDLSALVNQVKKTQVETPVQKVVPVQKPSTSEKGLYVKVPSEMITFLKNKASLIEGMTVKELINTALVNVYEEEYNEFLKRYHGKVK</sequence>
<dbReference type="RefSeq" id="WP_090410432.1">
    <property type="nucleotide sequence ID" value="NZ_FNDQ01000034.1"/>
</dbReference>
<dbReference type="AlphaFoldDB" id="A0A1G8GX59"/>
<accession>A0A1G8GX59</accession>
<protein>
    <recommendedName>
        <fullName evidence="3">ParG protein</fullName>
    </recommendedName>
</protein>
<evidence type="ECO:0000313" key="2">
    <source>
        <dbReference type="Proteomes" id="UP000243588"/>
    </source>
</evidence>
<name>A0A1G8GX59_9FLAO</name>
<dbReference type="STRING" id="702745.SAMN05421818_13416"/>
<reference evidence="2" key="1">
    <citation type="submission" date="2016-10" db="EMBL/GenBank/DDBJ databases">
        <authorList>
            <person name="Varghese N."/>
            <person name="Submissions S."/>
        </authorList>
    </citation>
    <scope>NUCLEOTIDE SEQUENCE [LARGE SCALE GENOMIC DNA]</scope>
    <source>
        <strain evidence="2">DSM 23313</strain>
    </source>
</reference>